<keyword evidence="5" id="KW-0067">ATP-binding</keyword>
<dbReference type="EC" id="6.1.1.3" evidence="2"/>
<comment type="caution">
    <text evidence="10">The sequence shown here is derived from an EMBL/GenBank/DDBJ whole genome shotgun (WGS) entry which is preliminary data.</text>
</comment>
<dbReference type="SUPFAM" id="SSF55681">
    <property type="entry name" value="Class II aaRS and biotin synthetases"/>
    <property type="match status" value="1"/>
</dbReference>
<dbReference type="PANTHER" id="PTHR11451:SF44">
    <property type="entry name" value="THREONINE--TRNA LIGASE, CHLOROPLASTIC_MITOCHONDRIAL 2"/>
    <property type="match status" value="1"/>
</dbReference>
<keyword evidence="4" id="KW-0547">Nucleotide-binding</keyword>
<name>X1SPM5_9ZZZZ</name>
<dbReference type="PANTHER" id="PTHR11451">
    <property type="entry name" value="THREONINE-TRNA LIGASE"/>
    <property type="match status" value="1"/>
</dbReference>
<evidence type="ECO:0000313" key="10">
    <source>
        <dbReference type="EMBL" id="GAI81081.1"/>
    </source>
</evidence>
<dbReference type="PROSITE" id="PS50862">
    <property type="entry name" value="AA_TRNA_LIGASE_II"/>
    <property type="match status" value="1"/>
</dbReference>
<evidence type="ECO:0000256" key="8">
    <source>
        <dbReference type="ARBA" id="ARBA00049515"/>
    </source>
</evidence>
<evidence type="ECO:0000256" key="1">
    <source>
        <dbReference type="ARBA" id="ARBA00008226"/>
    </source>
</evidence>
<accession>X1SPM5</accession>
<dbReference type="AlphaFoldDB" id="X1SPM5"/>
<feature type="non-terminal residue" evidence="10">
    <location>
        <position position="1"/>
    </location>
</feature>
<comment type="catalytic activity">
    <reaction evidence="8">
        <text>tRNA(Thr) + L-threonine + ATP = L-threonyl-tRNA(Thr) + AMP + diphosphate + H(+)</text>
        <dbReference type="Rhea" id="RHEA:24624"/>
        <dbReference type="Rhea" id="RHEA-COMP:9670"/>
        <dbReference type="Rhea" id="RHEA-COMP:9704"/>
        <dbReference type="ChEBI" id="CHEBI:15378"/>
        <dbReference type="ChEBI" id="CHEBI:30616"/>
        <dbReference type="ChEBI" id="CHEBI:33019"/>
        <dbReference type="ChEBI" id="CHEBI:57926"/>
        <dbReference type="ChEBI" id="CHEBI:78442"/>
        <dbReference type="ChEBI" id="CHEBI:78534"/>
        <dbReference type="ChEBI" id="CHEBI:456215"/>
        <dbReference type="EC" id="6.1.1.3"/>
    </reaction>
</comment>
<dbReference type="InterPro" id="IPR036621">
    <property type="entry name" value="Anticodon-bd_dom_sf"/>
</dbReference>
<dbReference type="EMBL" id="BARW01009487">
    <property type="protein sequence ID" value="GAI81081.1"/>
    <property type="molecule type" value="Genomic_DNA"/>
</dbReference>
<feature type="domain" description="Aminoacyl-transfer RNA synthetases class-II family profile" evidence="9">
    <location>
        <begin position="1"/>
        <end position="126"/>
    </location>
</feature>
<dbReference type="GO" id="GO:0004829">
    <property type="term" value="F:threonine-tRNA ligase activity"/>
    <property type="evidence" value="ECO:0007669"/>
    <property type="project" value="UniProtKB-EC"/>
</dbReference>
<evidence type="ECO:0000259" key="9">
    <source>
        <dbReference type="PROSITE" id="PS50862"/>
    </source>
</evidence>
<dbReference type="Gene3D" id="3.30.930.10">
    <property type="entry name" value="Bira Bifunctional Protein, Domain 2"/>
    <property type="match status" value="1"/>
</dbReference>
<evidence type="ECO:0000256" key="7">
    <source>
        <dbReference type="ARBA" id="ARBA00023146"/>
    </source>
</evidence>
<evidence type="ECO:0000256" key="3">
    <source>
        <dbReference type="ARBA" id="ARBA00022598"/>
    </source>
</evidence>
<dbReference type="Pfam" id="PF03129">
    <property type="entry name" value="HGTP_anticodon"/>
    <property type="match status" value="1"/>
</dbReference>
<comment type="similarity">
    <text evidence="1">Belongs to the class-II aminoacyl-tRNA synthetase family.</text>
</comment>
<protein>
    <recommendedName>
        <fullName evidence="2">threonine--tRNA ligase</fullName>
        <ecNumber evidence="2">6.1.1.3</ecNumber>
    </recommendedName>
</protein>
<dbReference type="InterPro" id="IPR002314">
    <property type="entry name" value="aa-tRNA-synt_IIb"/>
</dbReference>
<keyword evidence="6" id="KW-0648">Protein biosynthesis</keyword>
<dbReference type="InterPro" id="IPR002320">
    <property type="entry name" value="Thr-tRNA-ligase_IIa"/>
</dbReference>
<keyword evidence="3" id="KW-0436">Ligase</keyword>
<dbReference type="GO" id="GO:0005737">
    <property type="term" value="C:cytoplasm"/>
    <property type="evidence" value="ECO:0007669"/>
    <property type="project" value="InterPro"/>
</dbReference>
<dbReference type="GO" id="GO:0006435">
    <property type="term" value="P:threonyl-tRNA aminoacylation"/>
    <property type="evidence" value="ECO:0007669"/>
    <property type="project" value="InterPro"/>
</dbReference>
<gene>
    <name evidence="10" type="ORF">S12H4_19066</name>
</gene>
<proteinExistence type="inferred from homology"/>
<dbReference type="GO" id="GO:0005524">
    <property type="term" value="F:ATP binding"/>
    <property type="evidence" value="ECO:0007669"/>
    <property type="project" value="UniProtKB-KW"/>
</dbReference>
<dbReference type="InterPro" id="IPR006195">
    <property type="entry name" value="aa-tRNA-synth_II"/>
</dbReference>
<evidence type="ECO:0000256" key="6">
    <source>
        <dbReference type="ARBA" id="ARBA00022917"/>
    </source>
</evidence>
<dbReference type="PRINTS" id="PR01047">
    <property type="entry name" value="TRNASYNTHTHR"/>
</dbReference>
<reference evidence="10" key="1">
    <citation type="journal article" date="2014" name="Front. Microbiol.">
        <title>High frequency of phylogenetically diverse reductive dehalogenase-homologous genes in deep subseafloor sedimentary metagenomes.</title>
        <authorList>
            <person name="Kawai M."/>
            <person name="Futagami T."/>
            <person name="Toyoda A."/>
            <person name="Takaki Y."/>
            <person name="Nishi S."/>
            <person name="Hori S."/>
            <person name="Arai W."/>
            <person name="Tsubouchi T."/>
            <person name="Morono Y."/>
            <person name="Uchiyama I."/>
            <person name="Ito T."/>
            <person name="Fujiyama A."/>
            <person name="Inagaki F."/>
            <person name="Takami H."/>
        </authorList>
    </citation>
    <scope>NUCLEOTIDE SEQUENCE</scope>
    <source>
        <strain evidence="10">Expedition CK06-06</strain>
    </source>
</reference>
<dbReference type="InterPro" id="IPR004154">
    <property type="entry name" value="Anticodon-bd"/>
</dbReference>
<evidence type="ECO:0000256" key="2">
    <source>
        <dbReference type="ARBA" id="ARBA00013163"/>
    </source>
</evidence>
<evidence type="ECO:0000256" key="4">
    <source>
        <dbReference type="ARBA" id="ARBA00022741"/>
    </source>
</evidence>
<evidence type="ECO:0000256" key="5">
    <source>
        <dbReference type="ARBA" id="ARBA00022840"/>
    </source>
</evidence>
<dbReference type="InterPro" id="IPR045864">
    <property type="entry name" value="aa-tRNA-synth_II/BPL/LPL"/>
</dbReference>
<sequence length="260" mass="30461">YSKFNFTYLIELSTRPEKRIGSDKIWDKAESVLKKVLKKKKIKYKISEGEGVFYGPKIDYHIKDSLGRTWQCGTIQVDFSMPERFNLEYTDKDNKRKRPIMIHRAIYGSLERFIGILIEHINGRLPTWLAPVQVRVLSFTDRNENYAKKVIKQLGEKIPSLRIDADFRQTTLQSKVKDAELMRIPYTIVIGDKEEKEKILAVRIKGKIKKIGIEEFKDKYPIIAAAYNGGIGRLKENNWDISKMPEQTRLYVKKIEKFNL</sequence>
<keyword evidence="7" id="KW-0030">Aminoacyl-tRNA synthetase</keyword>
<dbReference type="Pfam" id="PF00587">
    <property type="entry name" value="tRNA-synt_2b"/>
    <property type="match status" value="1"/>
</dbReference>
<organism evidence="10">
    <name type="scientific">marine sediment metagenome</name>
    <dbReference type="NCBI Taxonomy" id="412755"/>
    <lineage>
        <taxon>unclassified sequences</taxon>
        <taxon>metagenomes</taxon>
        <taxon>ecological metagenomes</taxon>
    </lineage>
</organism>
<dbReference type="SUPFAM" id="SSF52954">
    <property type="entry name" value="Class II aaRS ABD-related"/>
    <property type="match status" value="1"/>
</dbReference>
<dbReference type="Gene3D" id="3.40.50.800">
    <property type="entry name" value="Anticodon-binding domain"/>
    <property type="match status" value="1"/>
</dbReference>